<dbReference type="Proteomes" id="UP000816034">
    <property type="component" value="Unassembled WGS sequence"/>
</dbReference>
<dbReference type="GeneID" id="68105644"/>
<sequence>MEENITPYMVQAFYNLKPGGTLFIAATTSTNLPQKQIANMGFVDQTSSDHDMIRIDNGKGTTNICIYKFKKRKTDVIYSLEEMKINIEMHLC</sequence>
<evidence type="ECO:0000313" key="2">
    <source>
        <dbReference type="Proteomes" id="UP000816034"/>
    </source>
</evidence>
<accession>A0AA88KD94</accession>
<comment type="caution">
    <text evidence="1">The sequence shown here is derived from an EMBL/GenBank/DDBJ whole genome shotgun (WGS) entry which is preliminary data.</text>
</comment>
<proteinExistence type="predicted"/>
<evidence type="ECO:0000313" key="1">
    <source>
        <dbReference type="EMBL" id="KAG2372739.1"/>
    </source>
</evidence>
<gene>
    <name evidence="1" type="ORF">C9374_013191</name>
</gene>
<dbReference type="AlphaFoldDB" id="A0AA88KD94"/>
<name>A0AA88KD94_NAELO</name>
<protein>
    <submittedName>
        <fullName evidence="1">Uncharacterized protein</fullName>
    </submittedName>
</protein>
<dbReference type="EMBL" id="PYSW02000068">
    <property type="protein sequence ID" value="KAG2372739.1"/>
    <property type="molecule type" value="Genomic_DNA"/>
</dbReference>
<keyword evidence="2" id="KW-1185">Reference proteome</keyword>
<organism evidence="1 2">
    <name type="scientific">Naegleria lovaniensis</name>
    <name type="common">Amoeba</name>
    <dbReference type="NCBI Taxonomy" id="51637"/>
    <lineage>
        <taxon>Eukaryota</taxon>
        <taxon>Discoba</taxon>
        <taxon>Heterolobosea</taxon>
        <taxon>Tetramitia</taxon>
        <taxon>Eutetramitia</taxon>
        <taxon>Vahlkampfiidae</taxon>
        <taxon>Naegleria</taxon>
    </lineage>
</organism>
<reference evidence="1 2" key="1">
    <citation type="journal article" date="2018" name="BMC Genomics">
        <title>The genome of Naegleria lovaniensis, the basis for a comparative approach to unravel pathogenicity factors of the human pathogenic amoeba N. fowleri.</title>
        <authorList>
            <person name="Liechti N."/>
            <person name="Schurch N."/>
            <person name="Bruggmann R."/>
            <person name="Wittwer M."/>
        </authorList>
    </citation>
    <scope>NUCLEOTIDE SEQUENCE [LARGE SCALE GENOMIC DNA]</scope>
    <source>
        <strain evidence="1 2">ATCC 30569</strain>
    </source>
</reference>
<dbReference type="RefSeq" id="XP_044541914.1">
    <property type="nucleotide sequence ID" value="XM_044689040.1"/>
</dbReference>